<feature type="transmembrane region" description="Helical" evidence="11">
    <location>
        <begin position="156"/>
        <end position="174"/>
    </location>
</feature>
<dbReference type="PROSITE" id="PS00372">
    <property type="entry name" value="PTS_EIIA_TYPE_2_HIS"/>
    <property type="match status" value="1"/>
</dbReference>
<evidence type="ECO:0000256" key="7">
    <source>
        <dbReference type="ARBA" id="ARBA00022692"/>
    </source>
</evidence>
<keyword evidence="2" id="KW-0813">Transport</keyword>
<dbReference type="SUPFAM" id="SSF55594">
    <property type="entry name" value="HPr-like"/>
    <property type="match status" value="1"/>
</dbReference>
<evidence type="ECO:0000256" key="10">
    <source>
        <dbReference type="SAM" id="MobiDB-lite"/>
    </source>
</evidence>
<feature type="transmembrane region" description="Helical" evidence="11">
    <location>
        <begin position="70"/>
        <end position="97"/>
    </location>
</feature>
<dbReference type="PROSITE" id="PS51350">
    <property type="entry name" value="PTS_HPR_DOM"/>
    <property type="match status" value="1"/>
</dbReference>
<dbReference type="Gene3D" id="3.30.1340.10">
    <property type="entry name" value="HPr-like"/>
    <property type="match status" value="1"/>
</dbReference>
<organism evidence="15 16">
    <name type="scientific">Beauveria bassiana D1-5</name>
    <dbReference type="NCBI Taxonomy" id="1245745"/>
    <lineage>
        <taxon>Eukaryota</taxon>
        <taxon>Fungi</taxon>
        <taxon>Dikarya</taxon>
        <taxon>Ascomycota</taxon>
        <taxon>Pezizomycotina</taxon>
        <taxon>Sordariomycetes</taxon>
        <taxon>Hypocreomycetidae</taxon>
        <taxon>Hypocreales</taxon>
        <taxon>Cordycipitaceae</taxon>
        <taxon>Beauveria</taxon>
    </lineage>
</organism>
<dbReference type="Proteomes" id="UP000030106">
    <property type="component" value="Unassembled WGS sequence"/>
</dbReference>
<dbReference type="InterPro" id="IPR035895">
    <property type="entry name" value="HPr-like_sf"/>
</dbReference>
<feature type="domain" description="HPr" evidence="14">
    <location>
        <begin position="469"/>
        <end position="559"/>
    </location>
</feature>
<keyword evidence="5" id="KW-0762">Sugar transport</keyword>
<dbReference type="CDD" id="cd00367">
    <property type="entry name" value="PTS-HPr_like"/>
    <property type="match status" value="1"/>
</dbReference>
<evidence type="ECO:0000256" key="4">
    <source>
        <dbReference type="ARBA" id="ARBA00022553"/>
    </source>
</evidence>
<feature type="transmembrane region" description="Helical" evidence="11">
    <location>
        <begin position="295"/>
        <end position="315"/>
    </location>
</feature>
<keyword evidence="4" id="KW-0597">Phosphoprotein</keyword>
<evidence type="ECO:0000259" key="13">
    <source>
        <dbReference type="PROSITE" id="PS51104"/>
    </source>
</evidence>
<reference evidence="15 16" key="1">
    <citation type="submission" date="2012-10" db="EMBL/GenBank/DDBJ databases">
        <title>Genome sequencing and analysis of entomopathogenic fungi Beauveria bassiana D1-5.</title>
        <authorList>
            <person name="Li Q."/>
            <person name="Wang L."/>
            <person name="Zhang Z."/>
            <person name="Wang Q."/>
            <person name="Ren J."/>
            <person name="Wang M."/>
            <person name="Xu W."/>
            <person name="Wang J."/>
            <person name="Lu Y."/>
            <person name="Du Q."/>
            <person name="Sun Z."/>
        </authorList>
    </citation>
    <scope>NUCLEOTIDE SEQUENCE [LARGE SCALE GENOMIC DNA]</scope>
    <source>
        <strain evidence="15 16">D1-5</strain>
    </source>
</reference>
<evidence type="ECO:0000259" key="12">
    <source>
        <dbReference type="PROSITE" id="PS51094"/>
    </source>
</evidence>
<feature type="transmembrane region" description="Helical" evidence="11">
    <location>
        <begin position="194"/>
        <end position="218"/>
    </location>
</feature>
<evidence type="ECO:0000256" key="1">
    <source>
        <dbReference type="ARBA" id="ARBA00004429"/>
    </source>
</evidence>
<evidence type="ECO:0000256" key="8">
    <source>
        <dbReference type="ARBA" id="ARBA00022989"/>
    </source>
</evidence>
<dbReference type="GO" id="GO:0005886">
    <property type="term" value="C:plasma membrane"/>
    <property type="evidence" value="ECO:0007669"/>
    <property type="project" value="UniProtKB-SubCell"/>
</dbReference>
<evidence type="ECO:0000259" key="14">
    <source>
        <dbReference type="PROSITE" id="PS51350"/>
    </source>
</evidence>
<dbReference type="PANTHER" id="PTHR30505:SF28">
    <property type="entry name" value="PTS SYSTEM 2-O-ALPHA-MANNOSYL-D-GLYCERATE-SPECIFIC EIIABC COMPONENT"/>
    <property type="match status" value="1"/>
</dbReference>
<dbReference type="PANTHER" id="PTHR30505">
    <property type="entry name" value="FRUCTOSE-LIKE PERMEASE"/>
    <property type="match status" value="1"/>
</dbReference>
<dbReference type="HOGENOM" id="CLU_472496_0_0_1"/>
<evidence type="ECO:0000256" key="3">
    <source>
        <dbReference type="ARBA" id="ARBA00022475"/>
    </source>
</evidence>
<dbReference type="InterPro" id="IPR001020">
    <property type="entry name" value="PTS_HPr_His_P_site"/>
</dbReference>
<feature type="transmembrane region" description="Helical" evidence="11">
    <location>
        <begin position="32"/>
        <end position="58"/>
    </location>
</feature>
<dbReference type="PROSITE" id="PS51094">
    <property type="entry name" value="PTS_EIIA_TYPE_2"/>
    <property type="match status" value="1"/>
</dbReference>
<feature type="region of interest" description="Disordered" evidence="10">
    <location>
        <begin position="554"/>
        <end position="577"/>
    </location>
</feature>
<dbReference type="Gene3D" id="3.40.930.10">
    <property type="entry name" value="Mannitol-specific EII, Chain A"/>
    <property type="match status" value="1"/>
</dbReference>
<keyword evidence="6" id="KW-0598">Phosphotransferase system</keyword>
<dbReference type="NCBIfam" id="TIGR01427">
    <property type="entry name" value="PTS_IIC_fructo"/>
    <property type="match status" value="1"/>
</dbReference>
<dbReference type="Pfam" id="PF00381">
    <property type="entry name" value="PTS-HPr"/>
    <property type="match status" value="1"/>
</dbReference>
<dbReference type="Pfam" id="PF02378">
    <property type="entry name" value="PTS_EIIC"/>
    <property type="match status" value="1"/>
</dbReference>
<dbReference type="GO" id="GO:0009401">
    <property type="term" value="P:phosphoenolpyruvate-dependent sugar phosphotransferase system"/>
    <property type="evidence" value="ECO:0007669"/>
    <property type="project" value="UniProtKB-KW"/>
</dbReference>
<dbReference type="NCBIfam" id="TIGR01003">
    <property type="entry name" value="PTS_HPr_family"/>
    <property type="match status" value="1"/>
</dbReference>
<feature type="transmembrane region" description="Helical" evidence="11">
    <location>
        <begin position="117"/>
        <end position="135"/>
    </location>
</feature>
<keyword evidence="3" id="KW-1003">Cell membrane</keyword>
<dbReference type="CDD" id="cd00211">
    <property type="entry name" value="PTS_IIA_fru"/>
    <property type="match status" value="1"/>
</dbReference>
<dbReference type="Pfam" id="PF00359">
    <property type="entry name" value="PTS_EIIA_2"/>
    <property type="match status" value="1"/>
</dbReference>
<dbReference type="InterPro" id="IPR013014">
    <property type="entry name" value="PTS_EIIC_2"/>
</dbReference>
<keyword evidence="8 11" id="KW-1133">Transmembrane helix</keyword>
<evidence type="ECO:0000256" key="2">
    <source>
        <dbReference type="ARBA" id="ARBA00022448"/>
    </source>
</evidence>
<sequence length="577" mass="60635">MLPFVVAGGILIAISFLWGIYSADPSSPQYNAIAATLMQVGQQAFSIMVPVFTAYIAWSISGRAGMVAGFVGGLLANATGAGFLGGIIAGFAAGYFMLLVRRMLDGLPRQYEGLKSIFIMPLIGVLVIGVLMVLLGKPVAAINNGMMGWLTSLQQANPILLGIVVGAMCSFDFGGPVNKAAYVTGTLLLGQGNFFFMAGVSAACITPPLVIALATTFFPKGFSEEERAAGMVNYILGCTHITEGAIPFAAKDPLRVIPMMMIASSISAVLSYSMHIEVPAPHGGFLILPLVSKPFIWVLCILAGSACGAVMLGTWRLWNNRKQPTVGLQTGGTALRQVNDKLVSAGSTTPEYLQGMLDREAQISTYLGQGIAIPHGTADTRHAVLNTGVKVIVFPQGVDWGEGNVAYMVAGIAARSNEHLDILRQLTRALSDEGVPHTLAKATTPAEVLAILTVGNDAGGDPQAPSTAGEQATFVIRNPHGLHARPSAVLVKLIKQFQSHVTVENMDSPAGPVDGKNLMKMVSLGAKAGHRMRFSASGADARRALAAIGQGIEQGLGEMPSAPPEQPKRSWLSRLFS</sequence>
<dbReference type="EMBL" id="ANFO01000049">
    <property type="protein sequence ID" value="KGQ13275.1"/>
    <property type="molecule type" value="Genomic_DNA"/>
</dbReference>
<dbReference type="GO" id="GO:0008982">
    <property type="term" value="F:protein-N(PI)-phosphohistidine-sugar phosphotransferase activity"/>
    <property type="evidence" value="ECO:0007669"/>
    <property type="project" value="InterPro"/>
</dbReference>
<dbReference type="GO" id="GO:0090563">
    <property type="term" value="F:protein-phosphocysteine-sugar phosphotransferase activity"/>
    <property type="evidence" value="ECO:0007669"/>
    <property type="project" value="TreeGrafter"/>
</dbReference>
<feature type="domain" description="PTS EIIA type-2" evidence="12">
    <location>
        <begin position="315"/>
        <end position="455"/>
    </location>
</feature>
<keyword evidence="7 11" id="KW-0812">Transmembrane</keyword>
<dbReference type="InterPro" id="IPR050864">
    <property type="entry name" value="Bacterial_PTS_Sugar_Transport"/>
</dbReference>
<dbReference type="InterPro" id="IPR003352">
    <property type="entry name" value="PTS_EIIC"/>
</dbReference>
<dbReference type="GO" id="GO:0005351">
    <property type="term" value="F:carbohydrate:proton symporter activity"/>
    <property type="evidence" value="ECO:0007669"/>
    <property type="project" value="InterPro"/>
</dbReference>
<dbReference type="SUPFAM" id="SSF55804">
    <property type="entry name" value="Phoshotransferase/anion transport protein"/>
    <property type="match status" value="1"/>
</dbReference>
<dbReference type="InterPro" id="IPR000032">
    <property type="entry name" value="HPr-like"/>
</dbReference>
<keyword evidence="9 11" id="KW-0472">Membrane</keyword>
<evidence type="ECO:0000256" key="5">
    <source>
        <dbReference type="ARBA" id="ARBA00022597"/>
    </source>
</evidence>
<evidence type="ECO:0000256" key="6">
    <source>
        <dbReference type="ARBA" id="ARBA00022683"/>
    </source>
</evidence>
<feature type="transmembrane region" description="Helical" evidence="11">
    <location>
        <begin position="256"/>
        <end position="275"/>
    </location>
</feature>
<proteinExistence type="predicted"/>
<evidence type="ECO:0000256" key="11">
    <source>
        <dbReference type="SAM" id="Phobius"/>
    </source>
</evidence>
<accession>A0A0A2W4B8</accession>
<dbReference type="PRINTS" id="PR00107">
    <property type="entry name" value="PHOSPHOCPHPR"/>
</dbReference>
<comment type="caution">
    <text evidence="15">The sequence shown here is derived from an EMBL/GenBank/DDBJ whole genome shotgun (WGS) entry which is preliminary data.</text>
</comment>
<comment type="subcellular location">
    <subcellularLocation>
        <location evidence="1">Cell inner membrane</location>
        <topology evidence="1">Multi-pass membrane protein</topology>
    </subcellularLocation>
</comment>
<dbReference type="PROSITE" id="PS51104">
    <property type="entry name" value="PTS_EIIC_TYPE_2"/>
    <property type="match status" value="1"/>
</dbReference>
<dbReference type="PROSITE" id="PS00369">
    <property type="entry name" value="PTS_HPR_HIS"/>
    <property type="match status" value="1"/>
</dbReference>
<dbReference type="InterPro" id="IPR002178">
    <property type="entry name" value="PTS_EIIA_type-2_dom"/>
</dbReference>
<name>A0A0A2W4B8_BEABA</name>
<feature type="domain" description="PTS EIIC type-2" evidence="13">
    <location>
        <begin position="1"/>
        <end position="318"/>
    </location>
</feature>
<dbReference type="InterPro" id="IPR006327">
    <property type="entry name" value="PTS_IIC_fruc"/>
</dbReference>
<dbReference type="InterPro" id="IPR016152">
    <property type="entry name" value="PTrfase/Anion_transptr"/>
</dbReference>
<protein>
    <submittedName>
        <fullName evidence="15">PTS system fructose-specific EIIABC component</fullName>
    </submittedName>
</protein>
<evidence type="ECO:0000313" key="16">
    <source>
        <dbReference type="Proteomes" id="UP000030106"/>
    </source>
</evidence>
<gene>
    <name evidence="15" type="ORF">BBAD15_g998</name>
</gene>
<evidence type="ECO:0000313" key="15">
    <source>
        <dbReference type="EMBL" id="KGQ13275.1"/>
    </source>
</evidence>
<evidence type="ECO:0000256" key="9">
    <source>
        <dbReference type="ARBA" id="ARBA00023136"/>
    </source>
</evidence>
<dbReference type="AlphaFoldDB" id="A0A0A2W4B8"/>